<dbReference type="InParanoid" id="Q9S2V7"/>
<organism evidence="2 3">
    <name type="scientific">Streptomyces coelicolor (strain ATCC BAA-471 / A3(2) / M145)</name>
    <dbReference type="NCBI Taxonomy" id="100226"/>
    <lineage>
        <taxon>Bacteria</taxon>
        <taxon>Bacillati</taxon>
        <taxon>Actinomycetota</taxon>
        <taxon>Actinomycetes</taxon>
        <taxon>Kitasatosporales</taxon>
        <taxon>Streptomycetaceae</taxon>
        <taxon>Streptomyces</taxon>
        <taxon>Streptomyces albidoflavus group</taxon>
    </lineage>
</organism>
<dbReference type="PaxDb" id="100226-SCO2099"/>
<gene>
    <name evidence="2" type="ordered locus">SCO2099</name>
    <name evidence="2" type="ORF">SC4A10.32</name>
</gene>
<feature type="compositionally biased region" description="Gly residues" evidence="1">
    <location>
        <begin position="132"/>
        <end position="153"/>
    </location>
</feature>
<dbReference type="EMBL" id="AL939111">
    <property type="protein sequence ID" value="CAB52008.1"/>
    <property type="molecule type" value="Genomic_DNA"/>
</dbReference>
<sequence length="168" mass="17181">MTGVGTAGPLGALARWVRVGAGLGQDRLEDQHPLHQAQEHRHVAYQVVGVPAARRAPDARLGARPARRAGGEQRAPLGQLGRDLGQHLPGAADAGPGPWAGLRAAARGQHRGGGAQGGEVGRRVALVRRFEGGGLLQPGPGLGEQVEGGGRGGRPAEHGVHVARRSGQ</sequence>
<accession>Q9S2V7</accession>
<dbReference type="EMBL" id="AL645882">
    <property type="protein sequence ID" value="CAB52008.1"/>
    <property type="molecule type" value="Genomic_DNA"/>
</dbReference>
<reference evidence="2 3" key="2">
    <citation type="journal article" date="2002" name="Nature">
        <title>Complete genome sequence of the model actinomycete Streptomyces coelicolor A3(2).</title>
        <authorList>
            <person name="Bentley S.D."/>
            <person name="Chater K.F."/>
            <person name="Cerdeno-Tarraga A.M."/>
            <person name="Challis G.L."/>
            <person name="Thomson N.R."/>
            <person name="James K.D."/>
            <person name="Harris D.E."/>
            <person name="Quail M.A."/>
            <person name="Kieser H."/>
            <person name="Harper D."/>
            <person name="Bateman A."/>
            <person name="Brown S."/>
            <person name="Chandra G."/>
            <person name="Chen C.W."/>
            <person name="Collins M."/>
            <person name="Cronin A."/>
            <person name="Fraser A."/>
            <person name="Goble A."/>
            <person name="Hidalgo J."/>
            <person name="Hornsby T."/>
            <person name="Howarth S."/>
            <person name="Huang C.H."/>
            <person name="Kieser T."/>
            <person name="Larke L."/>
            <person name="Murphy L."/>
            <person name="Oliver K."/>
            <person name="O'Neil S."/>
            <person name="Rabbinowitsch E."/>
            <person name="Rajandream M.A."/>
            <person name="Rutherford K."/>
            <person name="Rutter S."/>
            <person name="Seeger K."/>
            <person name="Saunders D."/>
            <person name="Sharp S."/>
            <person name="Squares R."/>
            <person name="Squares S."/>
            <person name="Taylor K."/>
            <person name="Warren T."/>
            <person name="Wietzorrek A."/>
            <person name="Woodward J."/>
            <person name="Barrell B.G."/>
            <person name="Parkhill J."/>
            <person name="Hopwood D.A."/>
        </authorList>
    </citation>
    <scope>NUCLEOTIDE SEQUENCE [LARGE SCALE GENOMIC DNA]</scope>
    <source>
        <strain evidence="3">ATCC BAA-471 / A3(2) / M145</strain>
    </source>
</reference>
<proteinExistence type="predicted"/>
<evidence type="ECO:0000313" key="3">
    <source>
        <dbReference type="Proteomes" id="UP000001973"/>
    </source>
</evidence>
<reference evidence="2 3" key="1">
    <citation type="journal article" date="1996" name="Mol. Microbiol.">
        <title>A set of ordered cosmids and a detailed genetic and physical map for the 8 Mb Streptomyces coelicolor A3(2) chromosome.</title>
        <authorList>
            <person name="Redenbach M."/>
            <person name="Kieser H.M."/>
            <person name="Denapaite D."/>
            <person name="Eichner A."/>
            <person name="Cullum J."/>
            <person name="Kinashi H."/>
            <person name="Hopwood D.A."/>
        </authorList>
    </citation>
    <scope>NUCLEOTIDE SEQUENCE [LARGE SCALE GENOMIC DNA]</scope>
    <source>
        <strain evidence="3">ATCC BAA-471 / A3(2) / M145</strain>
    </source>
</reference>
<dbReference type="OrthoDB" id="10005850at2"/>
<dbReference type="STRING" id="100226.gene:17759697"/>
<dbReference type="KEGG" id="sco:SCO2099"/>
<evidence type="ECO:0000313" key="2">
    <source>
        <dbReference type="EMBL" id="CAB52008.1"/>
    </source>
</evidence>
<feature type="compositionally biased region" description="Low complexity" evidence="1">
    <location>
        <begin position="89"/>
        <end position="107"/>
    </location>
</feature>
<name>Q9S2V7_STRCO</name>
<dbReference type="PIR" id="T34969">
    <property type="entry name" value="T34969"/>
</dbReference>
<protein>
    <submittedName>
        <fullName evidence="2">Uncharacterized protein</fullName>
    </submittedName>
</protein>
<dbReference type="AlphaFoldDB" id="Q9S2V7"/>
<evidence type="ECO:0000256" key="1">
    <source>
        <dbReference type="SAM" id="MobiDB-lite"/>
    </source>
</evidence>
<feature type="region of interest" description="Disordered" evidence="1">
    <location>
        <begin position="56"/>
        <end position="168"/>
    </location>
</feature>
<keyword evidence="3" id="KW-1185">Reference proteome</keyword>
<dbReference type="Proteomes" id="UP000001973">
    <property type="component" value="Chromosome"/>
</dbReference>
<dbReference type="HOGENOM" id="CLU_1659781_0_0_11"/>